<name>A0ABX8G245_9ACTN</name>
<gene>
    <name evidence="7" type="ORF">KJK29_34170</name>
</gene>
<dbReference type="PANTHER" id="PTHR30055">
    <property type="entry name" value="HTH-TYPE TRANSCRIPTIONAL REGULATOR RUTR"/>
    <property type="match status" value="1"/>
</dbReference>
<keyword evidence="8" id="KW-1185">Reference proteome</keyword>
<protein>
    <submittedName>
        <fullName evidence="7">TetR/AcrR family transcriptional regulator</fullName>
    </submittedName>
</protein>
<dbReference type="PANTHER" id="PTHR30055:SF234">
    <property type="entry name" value="HTH-TYPE TRANSCRIPTIONAL REGULATOR BETI"/>
    <property type="match status" value="1"/>
</dbReference>
<dbReference type="PRINTS" id="PR00455">
    <property type="entry name" value="HTHTETR"/>
</dbReference>
<keyword evidence="3" id="KW-0804">Transcription</keyword>
<proteinExistence type="predicted"/>
<keyword evidence="1" id="KW-0805">Transcription regulation</keyword>
<dbReference type="EMBL" id="CP075896">
    <property type="protein sequence ID" value="QWB27242.1"/>
    <property type="molecule type" value="Genomic_DNA"/>
</dbReference>
<evidence type="ECO:0000256" key="2">
    <source>
        <dbReference type="ARBA" id="ARBA00023125"/>
    </source>
</evidence>
<reference evidence="8" key="1">
    <citation type="submission" date="2021-05" db="EMBL/GenBank/DDBJ databases">
        <title>Direct Submission.</title>
        <authorList>
            <person name="Li K."/>
            <person name="Gao J."/>
        </authorList>
    </citation>
    <scope>NUCLEOTIDE SEQUENCE [LARGE SCALE GENOMIC DNA]</scope>
    <source>
        <strain evidence="8">MG62</strain>
    </source>
</reference>
<dbReference type="SUPFAM" id="SSF46689">
    <property type="entry name" value="Homeodomain-like"/>
    <property type="match status" value="1"/>
</dbReference>
<evidence type="ECO:0000313" key="7">
    <source>
        <dbReference type="EMBL" id="QWB27242.1"/>
    </source>
</evidence>
<feature type="compositionally biased region" description="Polar residues" evidence="5">
    <location>
        <begin position="1"/>
        <end position="11"/>
    </location>
</feature>
<dbReference type="Pfam" id="PF00440">
    <property type="entry name" value="TetR_N"/>
    <property type="match status" value="1"/>
</dbReference>
<evidence type="ECO:0000256" key="3">
    <source>
        <dbReference type="ARBA" id="ARBA00023163"/>
    </source>
</evidence>
<dbReference type="InterPro" id="IPR049445">
    <property type="entry name" value="TetR_SbtR-like_C"/>
</dbReference>
<feature type="DNA-binding region" description="H-T-H motif" evidence="4">
    <location>
        <begin position="46"/>
        <end position="65"/>
    </location>
</feature>
<organism evidence="7 8">
    <name type="scientific">Streptomyces koelreuteriae</name>
    <dbReference type="NCBI Taxonomy" id="2838015"/>
    <lineage>
        <taxon>Bacteria</taxon>
        <taxon>Bacillati</taxon>
        <taxon>Actinomycetota</taxon>
        <taxon>Actinomycetes</taxon>
        <taxon>Kitasatosporales</taxon>
        <taxon>Streptomycetaceae</taxon>
        <taxon>Streptomyces</taxon>
    </lineage>
</organism>
<dbReference type="InterPro" id="IPR001647">
    <property type="entry name" value="HTH_TetR"/>
</dbReference>
<accession>A0ABX8G245</accession>
<dbReference type="Gene3D" id="1.10.357.10">
    <property type="entry name" value="Tetracycline Repressor, domain 2"/>
    <property type="match status" value="1"/>
</dbReference>
<evidence type="ECO:0000313" key="8">
    <source>
        <dbReference type="Proteomes" id="UP000679629"/>
    </source>
</evidence>
<dbReference type="InterPro" id="IPR050109">
    <property type="entry name" value="HTH-type_TetR-like_transc_reg"/>
</dbReference>
<dbReference type="Pfam" id="PF21597">
    <property type="entry name" value="TetR_C_43"/>
    <property type="match status" value="1"/>
</dbReference>
<dbReference type="PROSITE" id="PS50977">
    <property type="entry name" value="HTH_TETR_2"/>
    <property type="match status" value="1"/>
</dbReference>
<dbReference type="InterPro" id="IPR009057">
    <property type="entry name" value="Homeodomain-like_sf"/>
</dbReference>
<evidence type="ECO:0000256" key="4">
    <source>
        <dbReference type="PROSITE-ProRule" id="PRU00335"/>
    </source>
</evidence>
<feature type="domain" description="HTH tetR-type" evidence="6">
    <location>
        <begin position="24"/>
        <end position="83"/>
    </location>
</feature>
<dbReference type="Proteomes" id="UP000679629">
    <property type="component" value="Chromosome"/>
</dbReference>
<keyword evidence="2 4" id="KW-0238">DNA-binding</keyword>
<sequence length="222" mass="24600">MSSRAASTPPSGKTPARPLRADAERNRQRIIAAAREVFAERGLDVTVDDIAHHAGVGVGTAYRRFAGREELIEAVFEDEVERVVALAEEALAHEDSWDGLVQFFTATARVFAESRGLREFLLGVTQGRPRVAAIPDRLHPAVDAVIARARQDGRLRDDIEPTDFPLIQIMLGAVTQHSRGVAPELWKRYLTLILDGMRRDRVGPSPLPHRALVMEELDQTLT</sequence>
<dbReference type="RefSeq" id="WP_215123038.1">
    <property type="nucleotide sequence ID" value="NZ_CBDRKV010000003.1"/>
</dbReference>
<dbReference type="SUPFAM" id="SSF48498">
    <property type="entry name" value="Tetracyclin repressor-like, C-terminal domain"/>
    <property type="match status" value="1"/>
</dbReference>
<evidence type="ECO:0000256" key="5">
    <source>
        <dbReference type="SAM" id="MobiDB-lite"/>
    </source>
</evidence>
<evidence type="ECO:0000259" key="6">
    <source>
        <dbReference type="PROSITE" id="PS50977"/>
    </source>
</evidence>
<dbReference type="InterPro" id="IPR036271">
    <property type="entry name" value="Tet_transcr_reg_TetR-rel_C_sf"/>
</dbReference>
<evidence type="ECO:0000256" key="1">
    <source>
        <dbReference type="ARBA" id="ARBA00023015"/>
    </source>
</evidence>
<feature type="region of interest" description="Disordered" evidence="5">
    <location>
        <begin position="1"/>
        <end position="22"/>
    </location>
</feature>